<dbReference type="InterPro" id="IPR044855">
    <property type="entry name" value="CoA-Trfase_III_dom3_sf"/>
</dbReference>
<dbReference type="PANTHER" id="PTHR48207">
    <property type="entry name" value="SUCCINATE--HYDROXYMETHYLGLUTARATE COA-TRANSFERASE"/>
    <property type="match status" value="1"/>
</dbReference>
<organism evidence="2 3">
    <name type="scientific">Thalassotalea profundi</name>
    <dbReference type="NCBI Taxonomy" id="2036687"/>
    <lineage>
        <taxon>Bacteria</taxon>
        <taxon>Pseudomonadati</taxon>
        <taxon>Pseudomonadota</taxon>
        <taxon>Gammaproteobacteria</taxon>
        <taxon>Alteromonadales</taxon>
        <taxon>Colwelliaceae</taxon>
        <taxon>Thalassotalea</taxon>
    </lineage>
</organism>
<keyword evidence="3" id="KW-1185">Reference proteome</keyword>
<evidence type="ECO:0000256" key="1">
    <source>
        <dbReference type="ARBA" id="ARBA00022679"/>
    </source>
</evidence>
<dbReference type="RefSeq" id="WP_189378170.1">
    <property type="nucleotide sequence ID" value="NZ_BNAH01000007.1"/>
</dbReference>
<proteinExistence type="predicted"/>
<comment type="caution">
    <text evidence="2">The sequence shown here is derived from an EMBL/GenBank/DDBJ whole genome shotgun (WGS) entry which is preliminary data.</text>
</comment>
<protein>
    <submittedName>
        <fullName evidence="2">Isomerase</fullName>
    </submittedName>
</protein>
<name>A0ABQ3IS88_9GAMM</name>
<dbReference type="SUPFAM" id="SSF89796">
    <property type="entry name" value="CoA-transferase family III (CaiB/BaiF)"/>
    <property type="match status" value="1"/>
</dbReference>
<evidence type="ECO:0000313" key="2">
    <source>
        <dbReference type="EMBL" id="GHE90903.1"/>
    </source>
</evidence>
<evidence type="ECO:0000313" key="3">
    <source>
        <dbReference type="Proteomes" id="UP000626370"/>
    </source>
</evidence>
<dbReference type="InterPro" id="IPR003673">
    <property type="entry name" value="CoA-Trfase_fam_III"/>
</dbReference>
<dbReference type="Gene3D" id="3.30.1540.10">
    <property type="entry name" value="formyl-coa transferase, domain 3"/>
    <property type="match status" value="1"/>
</dbReference>
<dbReference type="PANTHER" id="PTHR48207:SF3">
    <property type="entry name" value="SUCCINATE--HYDROXYMETHYLGLUTARATE COA-TRANSFERASE"/>
    <property type="match status" value="1"/>
</dbReference>
<dbReference type="Pfam" id="PF02515">
    <property type="entry name" value="CoA_transf_3"/>
    <property type="match status" value="1"/>
</dbReference>
<gene>
    <name evidence="2" type="ORF">GCM10011501_20400</name>
</gene>
<dbReference type="EMBL" id="BNAH01000007">
    <property type="protein sequence ID" value="GHE90903.1"/>
    <property type="molecule type" value="Genomic_DNA"/>
</dbReference>
<dbReference type="Proteomes" id="UP000626370">
    <property type="component" value="Unassembled WGS sequence"/>
</dbReference>
<keyword evidence="1" id="KW-0808">Transferase</keyword>
<sequence length="394" mass="42814">MNKILEGIRVLDFGRYIAGPFCATLLADLGADVIRIEKPTGGEDRYTVPINDEGEGAYYMQLGRNKRGITLNPASDEGKKVVRRLVETADVVIANLPFPALKKLGLDYETLVSIKPDIILTTGSAFGSTGPYSTKGGFDTVAQAMSGAMYLSGTPGEPAKSFVPYSDFGTASLSAFGTLAAILHRNKTGEGQIVEGSLLGTAMTFNNAALIEESVLSLGREGTATMGQYNAPTDTYKTKNGFVTVQVVGGGIFKRWAKLLGEPEWLNDERFSSDQLRGDNGQIIGKRMSQWCEEKTNEEVLIELAQAGIPCGEMLSPKELLNNEHVIKAGVFKFVEYPGLEKSTPIVEHPVRYSKTCVSDFKRAPTLGEHTEEVLKELGFEDEKILDLRNQGVI</sequence>
<dbReference type="GO" id="GO:0016853">
    <property type="term" value="F:isomerase activity"/>
    <property type="evidence" value="ECO:0007669"/>
    <property type="project" value="UniProtKB-KW"/>
</dbReference>
<reference evidence="3" key="1">
    <citation type="journal article" date="2019" name="Int. J. Syst. Evol. Microbiol.">
        <title>The Global Catalogue of Microorganisms (GCM) 10K type strain sequencing project: providing services to taxonomists for standard genome sequencing and annotation.</title>
        <authorList>
            <consortium name="The Broad Institute Genomics Platform"/>
            <consortium name="The Broad Institute Genome Sequencing Center for Infectious Disease"/>
            <person name="Wu L."/>
            <person name="Ma J."/>
        </authorList>
    </citation>
    <scope>NUCLEOTIDE SEQUENCE [LARGE SCALE GENOMIC DNA]</scope>
    <source>
        <strain evidence="3">CGMCC 1.15922</strain>
    </source>
</reference>
<dbReference type="InterPro" id="IPR023606">
    <property type="entry name" value="CoA-Trfase_III_dom_1_sf"/>
</dbReference>
<dbReference type="InterPro" id="IPR050483">
    <property type="entry name" value="CoA-transferase_III_domain"/>
</dbReference>
<keyword evidence="2" id="KW-0413">Isomerase</keyword>
<dbReference type="Gene3D" id="3.40.50.10540">
    <property type="entry name" value="Crotonobetainyl-coa:carnitine coa-transferase, domain 1"/>
    <property type="match status" value="1"/>
</dbReference>
<accession>A0ABQ3IS88</accession>